<feature type="compositionally biased region" description="Gly residues" evidence="1">
    <location>
        <begin position="118"/>
        <end position="129"/>
    </location>
</feature>
<dbReference type="EMBL" id="RXGB01010764">
    <property type="protein sequence ID" value="TMW83729.1"/>
    <property type="molecule type" value="Genomic_DNA"/>
</dbReference>
<comment type="caution">
    <text evidence="2">The sequence shown here is derived from an EMBL/GenBank/DDBJ whole genome shotgun (WGS) entry which is preliminary data.</text>
</comment>
<feature type="region of interest" description="Disordered" evidence="1">
    <location>
        <begin position="1"/>
        <end position="327"/>
    </location>
</feature>
<dbReference type="PANTHER" id="PTHR33971:SF1">
    <property type="entry name" value="OS02G0743600 PROTEIN"/>
    <property type="match status" value="1"/>
</dbReference>
<reference evidence="2" key="1">
    <citation type="submission" date="2019-05" db="EMBL/GenBank/DDBJ databases">
        <title>The de novo reference genome and transcriptome assemblies of the wild tomato species Solanum chilense.</title>
        <authorList>
            <person name="Stam R."/>
            <person name="Nosenko T."/>
            <person name="Hoerger A.C."/>
            <person name="Stephan W."/>
            <person name="Seidel M.A."/>
            <person name="Kuhn J.M.M."/>
            <person name="Haberer G."/>
            <person name="Tellier A."/>
        </authorList>
    </citation>
    <scope>NUCLEOTIDE SEQUENCE</scope>
    <source>
        <tissue evidence="2">Mature leaves</tissue>
    </source>
</reference>
<dbReference type="PANTHER" id="PTHR33971">
    <property type="entry name" value="OS06G0232000 PROTEIN"/>
    <property type="match status" value="1"/>
</dbReference>
<name>A0A6N2APR1_SOLCI</name>
<dbReference type="GO" id="GO:0070300">
    <property type="term" value="F:phosphatidic acid binding"/>
    <property type="evidence" value="ECO:0007669"/>
    <property type="project" value="InterPro"/>
</dbReference>
<gene>
    <name evidence="2" type="ORF">EJD97_000874</name>
</gene>
<evidence type="ECO:0000313" key="2">
    <source>
        <dbReference type="EMBL" id="TMW83729.1"/>
    </source>
</evidence>
<evidence type="ECO:0000256" key="1">
    <source>
        <dbReference type="SAM" id="MobiDB-lite"/>
    </source>
</evidence>
<protein>
    <submittedName>
        <fullName evidence="2">Uncharacterized protein</fullName>
    </submittedName>
</protein>
<organism evidence="2">
    <name type="scientific">Solanum chilense</name>
    <name type="common">Tomato</name>
    <name type="synonym">Lycopersicon chilense</name>
    <dbReference type="NCBI Taxonomy" id="4083"/>
    <lineage>
        <taxon>Eukaryota</taxon>
        <taxon>Viridiplantae</taxon>
        <taxon>Streptophyta</taxon>
        <taxon>Embryophyta</taxon>
        <taxon>Tracheophyta</taxon>
        <taxon>Spermatophyta</taxon>
        <taxon>Magnoliopsida</taxon>
        <taxon>eudicotyledons</taxon>
        <taxon>Gunneridae</taxon>
        <taxon>Pentapetalae</taxon>
        <taxon>asterids</taxon>
        <taxon>lamiids</taxon>
        <taxon>Solanales</taxon>
        <taxon>Solanaceae</taxon>
        <taxon>Solanoideae</taxon>
        <taxon>Solaneae</taxon>
        <taxon>Solanum</taxon>
        <taxon>Solanum subgen. Lycopersicon</taxon>
    </lineage>
</organism>
<dbReference type="AlphaFoldDB" id="A0A6N2APR1"/>
<dbReference type="InterPro" id="IPR038943">
    <property type="entry name" value="PLDrp1-like"/>
</dbReference>
<sequence length="327" mass="37261">MSYYPKGHHDDDGTEFDEYDPTPYGGGYDIALTYGRPLPPSEETCYQPSSASDEFDYDRPQYTSYAEPSAYGDEALDNEYQSYSRPKPRPTPSYRPSEETHTYEQPQADYGFQPGVNRPGGGSEYGSGYGRKSEYEEEPTSEYGSGYGRKSEYEDTKPQYGSGYGRKSEYEEPSSEYGSGYGRKSEYQEPSSDYGSGYGRKSEYEEPTPQYGRKSEYEEPASEYASGYRKKSEYEEPSSEYGSGYGRRNESEEYGSGGYGRKPSYGQEEGERPSYGRPSYQAEEGEGYERPHYGRSEEEDYRKPSYERRGDDDEGYGRKKYLDDASS</sequence>
<accession>A0A6N2APR1</accession>
<feature type="compositionally biased region" description="Basic and acidic residues" evidence="1">
    <location>
        <begin position="287"/>
        <end position="327"/>
    </location>
</feature>
<proteinExistence type="predicted"/>